<dbReference type="RefSeq" id="WP_369147972.1">
    <property type="nucleotide sequence ID" value="NZ_CP163444.1"/>
</dbReference>
<proteinExistence type="predicted"/>
<evidence type="ECO:0000313" key="1">
    <source>
        <dbReference type="EMBL" id="XDQ75445.1"/>
    </source>
</evidence>
<protein>
    <submittedName>
        <fullName evidence="1">Uncharacterized protein</fullName>
    </submittedName>
</protein>
<organism evidence="1">
    <name type="scientific">Streptomyces sp. R44</name>
    <dbReference type="NCBI Taxonomy" id="3238633"/>
    <lineage>
        <taxon>Bacteria</taxon>
        <taxon>Bacillati</taxon>
        <taxon>Actinomycetota</taxon>
        <taxon>Actinomycetes</taxon>
        <taxon>Kitasatosporales</taxon>
        <taxon>Streptomycetaceae</taxon>
        <taxon>Streptomyces</taxon>
    </lineage>
</organism>
<sequence>MTVFHDQDSLSVRESRGAVVEALDRNAEAAIPRLVASTVECDEEWGRGRHWLVDTTGRNGFVRIDCPSPVPS</sequence>
<name>A0AB39T7K4_9ACTN</name>
<accession>A0AB39T7K4</accession>
<dbReference type="EMBL" id="CP163444">
    <property type="protein sequence ID" value="XDQ75445.1"/>
    <property type="molecule type" value="Genomic_DNA"/>
</dbReference>
<dbReference type="AlphaFoldDB" id="A0AB39T7K4"/>
<gene>
    <name evidence="1" type="ORF">AB5J54_35145</name>
</gene>
<reference evidence="1" key="1">
    <citation type="submission" date="2024-07" db="EMBL/GenBank/DDBJ databases">
        <authorList>
            <person name="Yu S.T."/>
        </authorList>
    </citation>
    <scope>NUCLEOTIDE SEQUENCE</scope>
    <source>
        <strain evidence="1">R44</strain>
    </source>
</reference>